<feature type="compositionally biased region" description="Basic and acidic residues" evidence="2">
    <location>
        <begin position="73"/>
        <end position="108"/>
    </location>
</feature>
<dbReference type="PANTHER" id="PTHR36566">
    <property type="entry name" value="NICKEL INSERTION PROTEIN-RELATED"/>
    <property type="match status" value="1"/>
</dbReference>
<dbReference type="Pfam" id="PF01969">
    <property type="entry name" value="Ni_insertion"/>
    <property type="match status" value="1"/>
</dbReference>
<evidence type="ECO:0000313" key="3">
    <source>
        <dbReference type="EMBL" id="SBW04661.1"/>
    </source>
</evidence>
<evidence type="ECO:0008006" key="4">
    <source>
        <dbReference type="Google" id="ProtNLM"/>
    </source>
</evidence>
<evidence type="ECO:0000256" key="2">
    <source>
        <dbReference type="SAM" id="MobiDB-lite"/>
    </source>
</evidence>
<evidence type="ECO:0000256" key="1">
    <source>
        <dbReference type="ARBA" id="ARBA00022596"/>
    </source>
</evidence>
<proteinExistence type="predicted"/>
<dbReference type="Gene3D" id="3.30.70.1380">
    <property type="entry name" value="Transcriptional regulatory protein pf0864 domain like"/>
    <property type="match status" value="1"/>
</dbReference>
<reference evidence="3" key="1">
    <citation type="submission" date="2016-04" db="EMBL/GenBank/DDBJ databases">
        <authorList>
            <person name="Evans L.H."/>
            <person name="Alamgir A."/>
            <person name="Owens N."/>
            <person name="Weber N.D."/>
            <person name="Virtaneva K."/>
            <person name="Barbian K."/>
            <person name="Babar A."/>
            <person name="Rosenke K."/>
        </authorList>
    </citation>
    <scope>NUCLEOTIDE SEQUENCE</scope>
    <source>
        <strain evidence="3">86</strain>
    </source>
</reference>
<name>A0A212JYV9_9PROT</name>
<dbReference type="PANTHER" id="PTHR36566:SF1">
    <property type="entry name" value="PYRIDINIUM-3,5-BISTHIOCARBOXYLIC ACID MONONUCLEOTIDE NICKEL INSERTION PROTEIN"/>
    <property type="match status" value="1"/>
</dbReference>
<sequence>MMSEGLHVHLDAVGGAAGDMFVAALIDAFPELRSRVLADLAAVMPACAGTPRLEEGVSGGISALRFALVADHHDHPHDHPHDHDHVHDHHDHDHGHDHHHDHAHDHHDHGHAHPHPHPDAAPVRFPEIAARISAAAISPGTAAEAIAILRRLAEAESRMHRVPVDEVHFHEIADWDSLMDVVAAGSIAAALAGATWSVSELPLGGGTIRAAHGRLPVPAPATAEILKGFLWRDDGVFGERVTPTGGAILAHLAPAGGVRRCGALKAVGCGAGSRDLPGVPNILRALVFAPGAAAPGTGDAVTVLGFDVDDMSGEEIGVAAERLRALSGVLDVSLGARVGKKGRPLTDFRILARPEAFEDVCEACFRETSTIGLRWRREERRVLARAAESAMVEGVALRRKRSERPGGASVKVESDDLAGLGSLAQRRKAARLAEEG</sequence>
<accession>A0A212JYV9</accession>
<dbReference type="AlphaFoldDB" id="A0A212JYV9"/>
<feature type="region of interest" description="Disordered" evidence="2">
    <location>
        <begin position="73"/>
        <end position="122"/>
    </location>
</feature>
<dbReference type="EMBL" id="FLUO01000001">
    <property type="protein sequence ID" value="SBW04661.1"/>
    <property type="molecule type" value="Genomic_DNA"/>
</dbReference>
<organism evidence="3">
    <name type="scientific">uncultured Alphaproteobacteria bacterium</name>
    <dbReference type="NCBI Taxonomy" id="91750"/>
    <lineage>
        <taxon>Bacteria</taxon>
        <taxon>Pseudomonadati</taxon>
        <taxon>Pseudomonadota</taxon>
        <taxon>Alphaproteobacteria</taxon>
        <taxon>environmental samples</taxon>
    </lineage>
</organism>
<gene>
    <name evidence="3" type="ORF">KL86APRO_11882</name>
</gene>
<dbReference type="InterPro" id="IPR002822">
    <property type="entry name" value="Ni_insertion"/>
</dbReference>
<keyword evidence="1" id="KW-0533">Nickel</keyword>
<protein>
    <recommendedName>
        <fullName evidence="4">Nickel insertion protein</fullName>
    </recommendedName>
</protein>